<reference evidence="2 3" key="1">
    <citation type="journal article" date="2021" name="Sci. Rep.">
        <title>The genome of the diatom Chaetoceros tenuissimus carries an ancient integrated fragment of an extant virus.</title>
        <authorList>
            <person name="Hongo Y."/>
            <person name="Kimura K."/>
            <person name="Takaki Y."/>
            <person name="Yoshida Y."/>
            <person name="Baba S."/>
            <person name="Kobayashi G."/>
            <person name="Nagasaki K."/>
            <person name="Hano T."/>
            <person name="Tomaru Y."/>
        </authorList>
    </citation>
    <scope>NUCLEOTIDE SEQUENCE [LARGE SCALE GENOMIC DNA]</scope>
    <source>
        <strain evidence="2 3">NIES-3715</strain>
    </source>
</reference>
<protein>
    <submittedName>
        <fullName evidence="2">Uncharacterized protein</fullName>
    </submittedName>
</protein>
<sequence>MNISTFQAKLDFIKSIYFFEEWKDEECRGDILKAIEECNEKIEEAFGKSMHKLHKHKPSVDAVEKVIKKFPSTLSYESDVDGRIPIQSTAISPCVGYVPVLAKEGMKHKVGDGDERTGLLIEDGRGGLLIEDPSDGCHRNTLRCLIENSDIDDESAIRVFKELQKSGVLVKTDIKHLLWFSCYEENKMRFEFLVSCDPEALIQPFIHYIGPQPKDQDITVLLKAGFKHHPNIGGLLFVKDYKGTTAFDCLCIEKGKEKAMSLLYEILTPDSTYPILHHVFINAPQHKDLFIKKFPWAYGLKDHNGRTLHQAVLAAGPDIMNKNDIILASLSDDQIQTNDPITTLFPFAAMAVGEHADLEKTFYLLRRQPSVMDRHSRLDNGSSSNLLRKRRRTQK</sequence>
<organism evidence="2 3">
    <name type="scientific">Chaetoceros tenuissimus</name>
    <dbReference type="NCBI Taxonomy" id="426638"/>
    <lineage>
        <taxon>Eukaryota</taxon>
        <taxon>Sar</taxon>
        <taxon>Stramenopiles</taxon>
        <taxon>Ochrophyta</taxon>
        <taxon>Bacillariophyta</taxon>
        <taxon>Coscinodiscophyceae</taxon>
        <taxon>Chaetocerotophycidae</taxon>
        <taxon>Chaetocerotales</taxon>
        <taxon>Chaetocerotaceae</taxon>
        <taxon>Chaetoceros</taxon>
    </lineage>
</organism>
<evidence type="ECO:0000313" key="2">
    <source>
        <dbReference type="EMBL" id="GFH57239.1"/>
    </source>
</evidence>
<keyword evidence="3" id="KW-1185">Reference proteome</keyword>
<accession>A0AAD3D756</accession>
<dbReference type="EMBL" id="BLLK01000057">
    <property type="protein sequence ID" value="GFH57239.1"/>
    <property type="molecule type" value="Genomic_DNA"/>
</dbReference>
<dbReference type="Proteomes" id="UP001054902">
    <property type="component" value="Unassembled WGS sequence"/>
</dbReference>
<name>A0AAD3D756_9STRA</name>
<dbReference type="AlphaFoldDB" id="A0AAD3D756"/>
<proteinExistence type="predicted"/>
<feature type="region of interest" description="Disordered" evidence="1">
    <location>
        <begin position="374"/>
        <end position="395"/>
    </location>
</feature>
<comment type="caution">
    <text evidence="2">The sequence shown here is derived from an EMBL/GenBank/DDBJ whole genome shotgun (WGS) entry which is preliminary data.</text>
</comment>
<evidence type="ECO:0000256" key="1">
    <source>
        <dbReference type="SAM" id="MobiDB-lite"/>
    </source>
</evidence>
<gene>
    <name evidence="2" type="ORF">CTEN210_13715</name>
</gene>
<evidence type="ECO:0000313" key="3">
    <source>
        <dbReference type="Proteomes" id="UP001054902"/>
    </source>
</evidence>